<dbReference type="EMBL" id="DRUY01000089">
    <property type="protein sequence ID" value="HHI65428.1"/>
    <property type="molecule type" value="Genomic_DNA"/>
</dbReference>
<name>A0A7C5P7N9_9BACT</name>
<organism evidence="5">
    <name type="scientific">Thermodesulfobium narugense</name>
    <dbReference type="NCBI Taxonomy" id="184064"/>
    <lineage>
        <taxon>Bacteria</taxon>
        <taxon>Pseudomonadati</taxon>
        <taxon>Thermodesulfobiota</taxon>
        <taxon>Thermodesulfobiia</taxon>
        <taxon>Thermodesulfobiales</taxon>
        <taxon>Thermodesulfobiaceae</taxon>
        <taxon>Thermodesulfobium</taxon>
    </lineage>
</organism>
<dbReference type="SMART" id="SM00893">
    <property type="entry name" value="ETF"/>
    <property type="match status" value="1"/>
</dbReference>
<dbReference type="PANTHER" id="PTHR21294">
    <property type="entry name" value="ELECTRON TRANSFER FLAVOPROTEIN BETA-SUBUNIT"/>
    <property type="match status" value="1"/>
</dbReference>
<gene>
    <name evidence="5" type="ORF">ENL70_02620</name>
</gene>
<evidence type="ECO:0000259" key="4">
    <source>
        <dbReference type="SMART" id="SM00893"/>
    </source>
</evidence>
<dbReference type="Gene3D" id="3.40.50.620">
    <property type="entry name" value="HUPs"/>
    <property type="match status" value="1"/>
</dbReference>
<comment type="similarity">
    <text evidence="1">Belongs to the ETF beta-subunit/FixA family.</text>
</comment>
<dbReference type="InterPro" id="IPR012255">
    <property type="entry name" value="ETF_b"/>
</dbReference>
<dbReference type="InterPro" id="IPR014729">
    <property type="entry name" value="Rossmann-like_a/b/a_fold"/>
</dbReference>
<keyword evidence="2" id="KW-0249">Electron transport</keyword>
<dbReference type="InterPro" id="IPR033948">
    <property type="entry name" value="ETF_beta_N"/>
</dbReference>
<dbReference type="SUPFAM" id="SSF52402">
    <property type="entry name" value="Adenine nucleotide alpha hydrolases-like"/>
    <property type="match status" value="1"/>
</dbReference>
<proteinExistence type="inferred from homology"/>
<dbReference type="CDD" id="cd01714">
    <property type="entry name" value="ETF_beta"/>
    <property type="match status" value="1"/>
</dbReference>
<evidence type="ECO:0000256" key="1">
    <source>
        <dbReference type="ARBA" id="ARBA00007557"/>
    </source>
</evidence>
<comment type="caution">
    <text evidence="5">The sequence shown here is derived from an EMBL/GenBank/DDBJ whole genome shotgun (WGS) entry which is preliminary data.</text>
</comment>
<protein>
    <recommendedName>
        <fullName evidence="3">Protein FixA</fullName>
    </recommendedName>
</protein>
<dbReference type="AlphaFoldDB" id="A0A7C5P7N9"/>
<dbReference type="InterPro" id="IPR014730">
    <property type="entry name" value="ETF_a/b_N"/>
</dbReference>
<dbReference type="InterPro" id="IPR000049">
    <property type="entry name" value="ET-Flavoprotein_bsu_CS"/>
</dbReference>
<accession>A0A7C5P7N9</accession>
<evidence type="ECO:0000313" key="5">
    <source>
        <dbReference type="EMBL" id="HHI65428.1"/>
    </source>
</evidence>
<sequence length="271" mass="29779">MHSLVFIKQVPDAAQVRVDYNTGTLIREGVPAIINPYDTHAIEAAVQMKDKFGGIVSVLSMGPPMAEDALRKALSMGADKAYLLCDKVFAGSDTWATSYALWAGAQKIIQENGPVDIFWAGKQAIDGDTAQTGPGLATRLDIPLVTCAIKIVELNLEKSYIVVQRLIEGGFETLQVSIPCMITVEKELNTLRFSPLPDLIRAARSKIHLLNSSNVDIDPTKCGLKYSPTKVKRVFVPSKRERGEILDVNENNIASVLFEKLEPVLRKMNKL</sequence>
<dbReference type="PANTHER" id="PTHR21294:SF17">
    <property type="entry name" value="PROTEIN FIXA"/>
    <property type="match status" value="1"/>
</dbReference>
<feature type="domain" description="Electron transfer flavoprotein alpha/beta-subunit N-terminal" evidence="4">
    <location>
        <begin position="22"/>
        <end position="219"/>
    </location>
</feature>
<evidence type="ECO:0000256" key="2">
    <source>
        <dbReference type="ARBA" id="ARBA00022982"/>
    </source>
</evidence>
<dbReference type="PIRSF" id="PIRSF000090">
    <property type="entry name" value="Beta-ETF"/>
    <property type="match status" value="1"/>
</dbReference>
<keyword evidence="2" id="KW-0813">Transport</keyword>
<reference evidence="5" key="1">
    <citation type="journal article" date="2020" name="mSystems">
        <title>Genome- and Community-Level Interaction Insights into Carbon Utilization and Element Cycling Functions of Hydrothermarchaeota in Hydrothermal Sediment.</title>
        <authorList>
            <person name="Zhou Z."/>
            <person name="Liu Y."/>
            <person name="Xu W."/>
            <person name="Pan J."/>
            <person name="Luo Z.H."/>
            <person name="Li M."/>
        </authorList>
    </citation>
    <scope>NUCLEOTIDE SEQUENCE [LARGE SCALE GENOMIC DNA]</scope>
    <source>
        <strain evidence="5">SpSt-1019</strain>
    </source>
</reference>
<dbReference type="PROSITE" id="PS01065">
    <property type="entry name" value="ETF_BETA"/>
    <property type="match status" value="1"/>
</dbReference>
<evidence type="ECO:0000256" key="3">
    <source>
        <dbReference type="ARBA" id="ARBA00040635"/>
    </source>
</evidence>
<dbReference type="GO" id="GO:0009055">
    <property type="term" value="F:electron transfer activity"/>
    <property type="evidence" value="ECO:0007669"/>
    <property type="project" value="InterPro"/>
</dbReference>
<dbReference type="Pfam" id="PF01012">
    <property type="entry name" value="ETF"/>
    <property type="match status" value="1"/>
</dbReference>